<dbReference type="EMBL" id="JARBJD010000075">
    <property type="protein sequence ID" value="KAK2954660.1"/>
    <property type="molecule type" value="Genomic_DNA"/>
</dbReference>
<sequence>MSEEQIDSIIQTLSLLSLEELSESQIGNHIQTVLHTLQKTNLSENQKQLLSTQLTSLIEALVPKTAGPLLKTMAVLNKTFPSPSKDSSLLFHVLNDCIEFGNQQVHHAVLHLVWAISNAFFPLPRFLVFQSGIVNKLLNILNPCPPTPENMNVHYDFLRIFSRILRLGTGAVLTTIPITADDKRSFLRQEIFEKLLLPSQSYLTSVFKPGVSDDQQFLQALGWISAQILWMLPFIPEMQEFADTVGVARMGVAGMAEELDKDAVEFINDIQKGMKQARRIDDTRPQQLSVQRDVVEEGIEDMAEARRLTNKDGLEGQAVREKASFLQTHVGTNSLFRWE</sequence>
<evidence type="ECO:0000313" key="1">
    <source>
        <dbReference type="EMBL" id="KAK2954660.1"/>
    </source>
</evidence>
<dbReference type="InterPro" id="IPR016024">
    <property type="entry name" value="ARM-type_fold"/>
</dbReference>
<evidence type="ECO:0000313" key="2">
    <source>
        <dbReference type="Proteomes" id="UP001281761"/>
    </source>
</evidence>
<accession>A0ABQ9XT54</accession>
<dbReference type="Proteomes" id="UP001281761">
    <property type="component" value="Unassembled WGS sequence"/>
</dbReference>
<reference evidence="1 2" key="1">
    <citation type="journal article" date="2022" name="bioRxiv">
        <title>Genomics of Preaxostyla Flagellates Illuminates Evolutionary Transitions and the Path Towards Mitochondrial Loss.</title>
        <authorList>
            <person name="Novak L.V.F."/>
            <person name="Treitli S.C."/>
            <person name="Pyrih J."/>
            <person name="Halakuc P."/>
            <person name="Pipaliya S.V."/>
            <person name="Vacek V."/>
            <person name="Brzon O."/>
            <person name="Soukal P."/>
            <person name="Eme L."/>
            <person name="Dacks J.B."/>
            <person name="Karnkowska A."/>
            <person name="Elias M."/>
            <person name="Hampl V."/>
        </authorList>
    </citation>
    <scope>NUCLEOTIDE SEQUENCE [LARGE SCALE GENOMIC DNA]</scope>
    <source>
        <strain evidence="1">NAU3</strain>
        <tissue evidence="1">Gut</tissue>
    </source>
</reference>
<keyword evidence="2" id="KW-1185">Reference proteome</keyword>
<name>A0ABQ9XT54_9EUKA</name>
<gene>
    <name evidence="1" type="ORF">BLNAU_10315</name>
</gene>
<protein>
    <submittedName>
        <fullName evidence="1">Uncharacterized protein</fullName>
    </submittedName>
</protein>
<proteinExistence type="predicted"/>
<organism evidence="1 2">
    <name type="scientific">Blattamonas nauphoetae</name>
    <dbReference type="NCBI Taxonomy" id="2049346"/>
    <lineage>
        <taxon>Eukaryota</taxon>
        <taxon>Metamonada</taxon>
        <taxon>Preaxostyla</taxon>
        <taxon>Oxymonadida</taxon>
        <taxon>Blattamonas</taxon>
    </lineage>
</organism>
<comment type="caution">
    <text evidence="1">The sequence shown here is derived from an EMBL/GenBank/DDBJ whole genome shotgun (WGS) entry which is preliminary data.</text>
</comment>
<dbReference type="SUPFAM" id="SSF48371">
    <property type="entry name" value="ARM repeat"/>
    <property type="match status" value="1"/>
</dbReference>